<dbReference type="Proteomes" id="UP000739538">
    <property type="component" value="Unassembled WGS sequence"/>
</dbReference>
<dbReference type="AlphaFoldDB" id="A0A956NL62"/>
<sequence length="95" mass="9757">MNRDLRSIAGQTKLPMEGASPRWFARMLSAMGAAALVATLCAVSLTPVCAQTPIGTAFTYQGSIDQSGGPLSGTADFQFKLFGAVTGGTQVGTTQ</sequence>
<organism evidence="1 2">
    <name type="scientific">Eiseniibacteriota bacterium</name>
    <dbReference type="NCBI Taxonomy" id="2212470"/>
    <lineage>
        <taxon>Bacteria</taxon>
        <taxon>Candidatus Eiseniibacteriota</taxon>
    </lineage>
</organism>
<dbReference type="EMBL" id="JAGQHS010000530">
    <property type="protein sequence ID" value="MCA9759828.1"/>
    <property type="molecule type" value="Genomic_DNA"/>
</dbReference>
<reference evidence="1" key="1">
    <citation type="submission" date="2020-04" db="EMBL/GenBank/DDBJ databases">
        <authorList>
            <person name="Zhang T."/>
        </authorList>
    </citation>
    <scope>NUCLEOTIDE SEQUENCE</scope>
    <source>
        <strain evidence="1">HKST-UBA02</strain>
    </source>
</reference>
<reference evidence="1" key="2">
    <citation type="journal article" date="2021" name="Microbiome">
        <title>Successional dynamics and alternative stable states in a saline activated sludge microbial community over 9 years.</title>
        <authorList>
            <person name="Wang Y."/>
            <person name="Ye J."/>
            <person name="Ju F."/>
            <person name="Liu L."/>
            <person name="Boyd J.A."/>
            <person name="Deng Y."/>
            <person name="Parks D.H."/>
            <person name="Jiang X."/>
            <person name="Yin X."/>
            <person name="Woodcroft B.J."/>
            <person name="Tyson G.W."/>
            <person name="Hugenholtz P."/>
            <person name="Polz M.F."/>
            <person name="Zhang T."/>
        </authorList>
    </citation>
    <scope>NUCLEOTIDE SEQUENCE</scope>
    <source>
        <strain evidence="1">HKST-UBA02</strain>
    </source>
</reference>
<evidence type="ECO:0000313" key="2">
    <source>
        <dbReference type="Proteomes" id="UP000739538"/>
    </source>
</evidence>
<proteinExistence type="predicted"/>
<accession>A0A956NL62</accession>
<protein>
    <submittedName>
        <fullName evidence="1">Uncharacterized protein</fullName>
    </submittedName>
</protein>
<evidence type="ECO:0000313" key="1">
    <source>
        <dbReference type="EMBL" id="MCA9759828.1"/>
    </source>
</evidence>
<comment type="caution">
    <text evidence="1">The sequence shown here is derived from an EMBL/GenBank/DDBJ whole genome shotgun (WGS) entry which is preliminary data.</text>
</comment>
<name>A0A956NL62_UNCEI</name>
<gene>
    <name evidence="1" type="ORF">KDA27_28785</name>
</gene>
<feature type="non-terminal residue" evidence="1">
    <location>
        <position position="95"/>
    </location>
</feature>